<proteinExistence type="predicted"/>
<keyword evidence="2" id="KW-1185">Reference proteome</keyword>
<dbReference type="Proteomes" id="UP001285441">
    <property type="component" value="Unassembled WGS sequence"/>
</dbReference>
<name>A0AAE0NU98_9PEZI</name>
<reference evidence="1" key="2">
    <citation type="submission" date="2023-06" db="EMBL/GenBank/DDBJ databases">
        <authorList>
            <consortium name="Lawrence Berkeley National Laboratory"/>
            <person name="Haridas S."/>
            <person name="Hensen N."/>
            <person name="Bonometti L."/>
            <person name="Westerberg I."/>
            <person name="Brannstrom I.O."/>
            <person name="Guillou S."/>
            <person name="Cros-Aarteil S."/>
            <person name="Calhoun S."/>
            <person name="Kuo A."/>
            <person name="Mondo S."/>
            <person name="Pangilinan J."/>
            <person name="Riley R."/>
            <person name="LaButti K."/>
            <person name="Andreopoulos B."/>
            <person name="Lipzen A."/>
            <person name="Chen C."/>
            <person name="Yanf M."/>
            <person name="Daum C."/>
            <person name="Ng V."/>
            <person name="Clum A."/>
            <person name="Steindorff A."/>
            <person name="Ohm R."/>
            <person name="Martin F."/>
            <person name="Silar P."/>
            <person name="Natvig D."/>
            <person name="Lalanne C."/>
            <person name="Gautier V."/>
            <person name="Ament-velasquez S.L."/>
            <person name="Kruys A."/>
            <person name="Hutchinson M.I."/>
            <person name="Powell A.J."/>
            <person name="Barry K."/>
            <person name="Miller A.N."/>
            <person name="Grigoriev I.V."/>
            <person name="Debuchy R."/>
            <person name="Gladieux P."/>
            <person name="Thoren M.H."/>
            <person name="Johannesson H."/>
        </authorList>
    </citation>
    <scope>NUCLEOTIDE SEQUENCE</scope>
    <source>
        <strain evidence="1">CBS 232.78</strain>
    </source>
</reference>
<sequence length="158" mass="18069">MCRQRPDRSRLRRLSICLLVSFFLHFLLASLCSCFNSLLELLFVRLTPAYSVEGLERHESTCPNSWFSLFLSFSFTDLFFSSLSPYLFCISRICKPNPPSYRTNKLSKICHHLDPRHRNTPAQPPKCSRREPSTLLEISRRIDATATTPTADAAASPL</sequence>
<dbReference type="PROSITE" id="PS51257">
    <property type="entry name" value="PROKAR_LIPOPROTEIN"/>
    <property type="match status" value="1"/>
</dbReference>
<organism evidence="1 2">
    <name type="scientific">Podospora didyma</name>
    <dbReference type="NCBI Taxonomy" id="330526"/>
    <lineage>
        <taxon>Eukaryota</taxon>
        <taxon>Fungi</taxon>
        <taxon>Dikarya</taxon>
        <taxon>Ascomycota</taxon>
        <taxon>Pezizomycotina</taxon>
        <taxon>Sordariomycetes</taxon>
        <taxon>Sordariomycetidae</taxon>
        <taxon>Sordariales</taxon>
        <taxon>Podosporaceae</taxon>
        <taxon>Podospora</taxon>
    </lineage>
</organism>
<reference evidence="1" key="1">
    <citation type="journal article" date="2023" name="Mol. Phylogenet. Evol.">
        <title>Genome-scale phylogeny and comparative genomics of the fungal order Sordariales.</title>
        <authorList>
            <person name="Hensen N."/>
            <person name="Bonometti L."/>
            <person name="Westerberg I."/>
            <person name="Brannstrom I.O."/>
            <person name="Guillou S."/>
            <person name="Cros-Aarteil S."/>
            <person name="Calhoun S."/>
            <person name="Haridas S."/>
            <person name="Kuo A."/>
            <person name="Mondo S."/>
            <person name="Pangilinan J."/>
            <person name="Riley R."/>
            <person name="LaButti K."/>
            <person name="Andreopoulos B."/>
            <person name="Lipzen A."/>
            <person name="Chen C."/>
            <person name="Yan M."/>
            <person name="Daum C."/>
            <person name="Ng V."/>
            <person name="Clum A."/>
            <person name="Steindorff A."/>
            <person name="Ohm R.A."/>
            <person name="Martin F."/>
            <person name="Silar P."/>
            <person name="Natvig D.O."/>
            <person name="Lalanne C."/>
            <person name="Gautier V."/>
            <person name="Ament-Velasquez S.L."/>
            <person name="Kruys A."/>
            <person name="Hutchinson M.I."/>
            <person name="Powell A.J."/>
            <person name="Barry K."/>
            <person name="Miller A.N."/>
            <person name="Grigoriev I.V."/>
            <person name="Debuchy R."/>
            <person name="Gladieux P."/>
            <person name="Hiltunen Thoren M."/>
            <person name="Johannesson H."/>
        </authorList>
    </citation>
    <scope>NUCLEOTIDE SEQUENCE</scope>
    <source>
        <strain evidence="1">CBS 232.78</strain>
    </source>
</reference>
<evidence type="ECO:0000313" key="2">
    <source>
        <dbReference type="Proteomes" id="UP001285441"/>
    </source>
</evidence>
<protein>
    <submittedName>
        <fullName evidence="1">Uncharacterized protein</fullName>
    </submittedName>
</protein>
<dbReference type="EMBL" id="JAULSW010000003">
    <property type="protein sequence ID" value="KAK3387570.1"/>
    <property type="molecule type" value="Genomic_DNA"/>
</dbReference>
<comment type="caution">
    <text evidence="1">The sequence shown here is derived from an EMBL/GenBank/DDBJ whole genome shotgun (WGS) entry which is preliminary data.</text>
</comment>
<evidence type="ECO:0000313" key="1">
    <source>
        <dbReference type="EMBL" id="KAK3387570.1"/>
    </source>
</evidence>
<accession>A0AAE0NU98</accession>
<gene>
    <name evidence="1" type="ORF">B0H63DRAFT_160273</name>
</gene>
<dbReference type="AlphaFoldDB" id="A0AAE0NU98"/>